<protein>
    <recommendedName>
        <fullName evidence="3">Histone-lysine N-methyltransferase SETMAR</fullName>
    </recommendedName>
</protein>
<organism evidence="1 2">
    <name type="scientific">Cordylochernes scorpioides</name>
    <dbReference type="NCBI Taxonomy" id="51811"/>
    <lineage>
        <taxon>Eukaryota</taxon>
        <taxon>Metazoa</taxon>
        <taxon>Ecdysozoa</taxon>
        <taxon>Arthropoda</taxon>
        <taxon>Chelicerata</taxon>
        <taxon>Arachnida</taxon>
        <taxon>Pseudoscorpiones</taxon>
        <taxon>Cheliferoidea</taxon>
        <taxon>Chernetidae</taxon>
        <taxon>Cordylochernes</taxon>
    </lineage>
</organism>
<dbReference type="PANTHER" id="PTHR46060">
    <property type="entry name" value="MARINER MOS1 TRANSPOSASE-LIKE PROTEIN"/>
    <property type="match status" value="1"/>
</dbReference>
<sequence>MTVLERSTLGYIGMRNSCQEVEERRYVVYSKQAAVSRGIEMECDRPSKELRLFCHRKALEIQDLYIAQLHRVNEAIQQKRSDRQGQIYLLHENARPHVAQVLEWKVLQHPPYSPDLAPTDYHLFRSMSNHMRGTTFDGEEDLKT</sequence>
<evidence type="ECO:0008006" key="3">
    <source>
        <dbReference type="Google" id="ProtNLM"/>
    </source>
</evidence>
<dbReference type="InterPro" id="IPR052709">
    <property type="entry name" value="Transposase-MT_Hybrid"/>
</dbReference>
<dbReference type="Proteomes" id="UP001235939">
    <property type="component" value="Chromosome 15"/>
</dbReference>
<keyword evidence="2" id="KW-1185">Reference proteome</keyword>
<accession>A0ABY6LCN9</accession>
<dbReference type="EMBL" id="CP092877">
    <property type="protein sequence ID" value="UYV77465.1"/>
    <property type="molecule type" value="Genomic_DNA"/>
</dbReference>
<proteinExistence type="predicted"/>
<evidence type="ECO:0000313" key="1">
    <source>
        <dbReference type="EMBL" id="UYV77465.1"/>
    </source>
</evidence>
<gene>
    <name evidence="1" type="ORF">LAZ67_15001109</name>
</gene>
<reference evidence="1 2" key="1">
    <citation type="submission" date="2022-01" db="EMBL/GenBank/DDBJ databases">
        <title>A chromosomal length assembly of Cordylochernes scorpioides.</title>
        <authorList>
            <person name="Zeh D."/>
            <person name="Zeh J."/>
        </authorList>
    </citation>
    <scope>NUCLEOTIDE SEQUENCE [LARGE SCALE GENOMIC DNA]</scope>
    <source>
        <strain evidence="1">IN4F17</strain>
        <tissue evidence="1">Whole Body</tissue>
    </source>
</reference>
<evidence type="ECO:0000313" key="2">
    <source>
        <dbReference type="Proteomes" id="UP001235939"/>
    </source>
</evidence>
<dbReference type="PANTHER" id="PTHR46060:SF1">
    <property type="entry name" value="MARINER MOS1 TRANSPOSASE-LIKE PROTEIN"/>
    <property type="match status" value="1"/>
</dbReference>
<name>A0ABY6LCN9_9ARAC</name>
<dbReference type="InterPro" id="IPR036397">
    <property type="entry name" value="RNaseH_sf"/>
</dbReference>
<dbReference type="Gene3D" id="3.30.420.10">
    <property type="entry name" value="Ribonuclease H-like superfamily/Ribonuclease H"/>
    <property type="match status" value="1"/>
</dbReference>